<dbReference type="InterPro" id="IPR018108">
    <property type="entry name" value="MCP_transmembrane"/>
</dbReference>
<accession>A0A2A2JJN0</accession>
<protein>
    <recommendedName>
        <fullName evidence="14">Mitochondrial carrier protein</fullName>
    </recommendedName>
</protein>
<dbReference type="Pfam" id="PF00153">
    <property type="entry name" value="Mito_carr"/>
    <property type="match status" value="2"/>
</dbReference>
<keyword evidence="3 10" id="KW-0813">Transport</keyword>
<dbReference type="EMBL" id="LIAE01010396">
    <property type="protein sequence ID" value="PAV61874.1"/>
    <property type="molecule type" value="Genomic_DNA"/>
</dbReference>
<keyword evidence="11" id="KW-0732">Signal</keyword>
<keyword evidence="5" id="KW-0677">Repeat</keyword>
<organism evidence="12 13">
    <name type="scientific">Diploscapter pachys</name>
    <dbReference type="NCBI Taxonomy" id="2018661"/>
    <lineage>
        <taxon>Eukaryota</taxon>
        <taxon>Metazoa</taxon>
        <taxon>Ecdysozoa</taxon>
        <taxon>Nematoda</taxon>
        <taxon>Chromadorea</taxon>
        <taxon>Rhabditida</taxon>
        <taxon>Rhabditina</taxon>
        <taxon>Rhabditomorpha</taxon>
        <taxon>Rhabditoidea</taxon>
        <taxon>Rhabditidae</taxon>
        <taxon>Diploscapter</taxon>
    </lineage>
</organism>
<dbReference type="PANTHER" id="PTHR45624">
    <property type="entry name" value="MITOCHONDRIAL BASIC AMINO ACIDS TRANSPORTER-RELATED"/>
    <property type="match status" value="1"/>
</dbReference>
<dbReference type="PANTHER" id="PTHR45624:SF10">
    <property type="entry name" value="SLC (SOLUTE CARRIER) HOMOLOG"/>
    <property type="match status" value="1"/>
</dbReference>
<keyword evidence="13" id="KW-1185">Reference proteome</keyword>
<feature type="signal peptide" evidence="11">
    <location>
        <begin position="1"/>
        <end position="22"/>
    </location>
</feature>
<keyword evidence="7" id="KW-0496">Mitochondrion</keyword>
<evidence type="ECO:0000313" key="12">
    <source>
        <dbReference type="EMBL" id="PAV61874.1"/>
    </source>
</evidence>
<keyword evidence="4 9" id="KW-0812">Transmembrane</keyword>
<dbReference type="GO" id="GO:0022857">
    <property type="term" value="F:transmembrane transporter activity"/>
    <property type="evidence" value="ECO:0007669"/>
    <property type="project" value="TreeGrafter"/>
</dbReference>
<comment type="similarity">
    <text evidence="2 10">Belongs to the mitochondrial carrier (TC 2.A.29) family.</text>
</comment>
<keyword evidence="6" id="KW-1133">Transmembrane helix</keyword>
<sequence>MMLPFLTTGALHSLLFTGYGIGLKILHPGESNVQARKDLPMREILLASICGTMAQLGPAIPIELVKTRLQVQRESAKLATEPGKQLYLGTMDCIKQTIKNEGVRGLFKGGQVLFLRDSIGYLFYIPVYEGSLRILRKTNFSETPIQLLSGGLAGIGGWLSICPLEMIKNRIQVDKTGHTRSLWKTANLIYTSEGLKAFYRGGLTISIRGFTVNAVLFVMYENTLQFVEGISGAAMIG</sequence>
<dbReference type="PROSITE" id="PS50920">
    <property type="entry name" value="SOLCAR"/>
    <property type="match status" value="2"/>
</dbReference>
<gene>
    <name evidence="12" type="ORF">WR25_22800</name>
</gene>
<dbReference type="InterPro" id="IPR023395">
    <property type="entry name" value="MCP_dom_sf"/>
</dbReference>
<evidence type="ECO:0000256" key="1">
    <source>
        <dbReference type="ARBA" id="ARBA00004225"/>
    </source>
</evidence>
<feature type="repeat" description="Solcar" evidence="9">
    <location>
        <begin position="42"/>
        <end position="134"/>
    </location>
</feature>
<evidence type="ECO:0000256" key="2">
    <source>
        <dbReference type="ARBA" id="ARBA00006375"/>
    </source>
</evidence>
<dbReference type="STRING" id="2018661.A0A2A2JJN0"/>
<evidence type="ECO:0008006" key="14">
    <source>
        <dbReference type="Google" id="ProtNLM"/>
    </source>
</evidence>
<evidence type="ECO:0000256" key="9">
    <source>
        <dbReference type="PROSITE-ProRule" id="PRU00282"/>
    </source>
</evidence>
<comment type="caution">
    <text evidence="12">The sequence shown here is derived from an EMBL/GenBank/DDBJ whole genome shotgun (WGS) entry which is preliminary data.</text>
</comment>
<name>A0A2A2JJN0_9BILA</name>
<reference evidence="12 13" key="1">
    <citation type="journal article" date="2017" name="Curr. Biol.">
        <title>Genome architecture and evolution of a unichromosomal asexual nematode.</title>
        <authorList>
            <person name="Fradin H."/>
            <person name="Zegar C."/>
            <person name="Gutwein M."/>
            <person name="Lucas J."/>
            <person name="Kovtun M."/>
            <person name="Corcoran D."/>
            <person name="Baugh L.R."/>
            <person name="Kiontke K."/>
            <person name="Gunsalus K."/>
            <person name="Fitch D.H."/>
            <person name="Piano F."/>
        </authorList>
    </citation>
    <scope>NUCLEOTIDE SEQUENCE [LARGE SCALE GENOMIC DNA]</scope>
    <source>
        <strain evidence="12">PF1309</strain>
    </source>
</reference>
<dbReference type="InterPro" id="IPR050567">
    <property type="entry name" value="Mitochondrial_Carrier"/>
</dbReference>
<evidence type="ECO:0000256" key="10">
    <source>
        <dbReference type="RuleBase" id="RU000488"/>
    </source>
</evidence>
<evidence type="ECO:0000313" key="13">
    <source>
        <dbReference type="Proteomes" id="UP000218231"/>
    </source>
</evidence>
<dbReference type="GO" id="GO:0031966">
    <property type="term" value="C:mitochondrial membrane"/>
    <property type="evidence" value="ECO:0007669"/>
    <property type="project" value="UniProtKB-SubCell"/>
</dbReference>
<feature type="repeat" description="Solcar" evidence="9">
    <location>
        <begin position="141"/>
        <end position="226"/>
    </location>
</feature>
<evidence type="ECO:0000256" key="4">
    <source>
        <dbReference type="ARBA" id="ARBA00022692"/>
    </source>
</evidence>
<evidence type="ECO:0000256" key="7">
    <source>
        <dbReference type="ARBA" id="ARBA00023128"/>
    </source>
</evidence>
<evidence type="ECO:0000256" key="5">
    <source>
        <dbReference type="ARBA" id="ARBA00022737"/>
    </source>
</evidence>
<evidence type="ECO:0000256" key="3">
    <source>
        <dbReference type="ARBA" id="ARBA00022448"/>
    </source>
</evidence>
<comment type="subcellular location">
    <subcellularLocation>
        <location evidence="1">Mitochondrion membrane</location>
        <topology evidence="1">Multi-pass membrane protein</topology>
    </subcellularLocation>
</comment>
<keyword evidence="8 9" id="KW-0472">Membrane</keyword>
<dbReference type="Proteomes" id="UP000218231">
    <property type="component" value="Unassembled WGS sequence"/>
</dbReference>
<dbReference type="AlphaFoldDB" id="A0A2A2JJN0"/>
<evidence type="ECO:0000256" key="8">
    <source>
        <dbReference type="ARBA" id="ARBA00023136"/>
    </source>
</evidence>
<evidence type="ECO:0000256" key="11">
    <source>
        <dbReference type="SAM" id="SignalP"/>
    </source>
</evidence>
<proteinExistence type="inferred from homology"/>
<dbReference type="Gene3D" id="1.50.40.10">
    <property type="entry name" value="Mitochondrial carrier domain"/>
    <property type="match status" value="1"/>
</dbReference>
<dbReference type="SUPFAM" id="SSF103506">
    <property type="entry name" value="Mitochondrial carrier"/>
    <property type="match status" value="1"/>
</dbReference>
<feature type="chain" id="PRO_5012042087" description="Mitochondrial carrier protein" evidence="11">
    <location>
        <begin position="23"/>
        <end position="237"/>
    </location>
</feature>
<dbReference type="OrthoDB" id="193856at2759"/>
<evidence type="ECO:0000256" key="6">
    <source>
        <dbReference type="ARBA" id="ARBA00022989"/>
    </source>
</evidence>